<accession>A0A6M3J291</accession>
<dbReference type="EMBL" id="MT141494">
    <property type="protein sequence ID" value="QJA63291.1"/>
    <property type="molecule type" value="Genomic_DNA"/>
</dbReference>
<sequence length="135" mass="15238">MPNNNLPDIQDTLNHPTAIKGIDIDKIVEHRAKGLTYEEIGTLLGCNKSNIAYHLEKLGLNGELEDLEAWKKHKADILALKQREILKTLNLTELKKIPPGSRVVSFGILYDKERLERGQSTENLAVDTLLRDLDD</sequence>
<organism evidence="1">
    <name type="scientific">viral metagenome</name>
    <dbReference type="NCBI Taxonomy" id="1070528"/>
    <lineage>
        <taxon>unclassified sequences</taxon>
        <taxon>metagenomes</taxon>
        <taxon>organismal metagenomes</taxon>
    </lineage>
</organism>
<dbReference type="Gene3D" id="1.10.10.60">
    <property type="entry name" value="Homeodomain-like"/>
    <property type="match status" value="1"/>
</dbReference>
<evidence type="ECO:0000313" key="2">
    <source>
        <dbReference type="EMBL" id="QJA75076.1"/>
    </source>
</evidence>
<dbReference type="EMBL" id="MT142139">
    <property type="protein sequence ID" value="QJA75076.1"/>
    <property type="molecule type" value="Genomic_DNA"/>
</dbReference>
<gene>
    <name evidence="2" type="ORF">MM415A01873_0007</name>
    <name evidence="1" type="ORF">MM415B00636_0024</name>
</gene>
<dbReference type="AlphaFoldDB" id="A0A6M3J291"/>
<name>A0A6M3J291_9ZZZZ</name>
<reference evidence="1" key="1">
    <citation type="submission" date="2020-03" db="EMBL/GenBank/DDBJ databases">
        <title>The deep terrestrial virosphere.</title>
        <authorList>
            <person name="Holmfeldt K."/>
            <person name="Nilsson E."/>
            <person name="Simone D."/>
            <person name="Lopez-Fernandez M."/>
            <person name="Wu X."/>
            <person name="de Brujin I."/>
            <person name="Lundin D."/>
            <person name="Andersson A."/>
            <person name="Bertilsson S."/>
            <person name="Dopson M."/>
        </authorList>
    </citation>
    <scope>NUCLEOTIDE SEQUENCE</scope>
    <source>
        <strain evidence="2">MM415A01873</strain>
        <strain evidence="1">MM415B00636</strain>
    </source>
</reference>
<protein>
    <submittedName>
        <fullName evidence="1">Putative DNA binding, helix-turn-helix domain containing protein</fullName>
    </submittedName>
</protein>
<evidence type="ECO:0000313" key="1">
    <source>
        <dbReference type="EMBL" id="QJA63291.1"/>
    </source>
</evidence>
<proteinExistence type="predicted"/>